<evidence type="ECO:0000256" key="7">
    <source>
        <dbReference type="ARBA" id="ARBA00047899"/>
    </source>
</evidence>
<dbReference type="PANTHER" id="PTHR43289:SF6">
    <property type="entry name" value="SERINE_THREONINE-PROTEIN KINASE NEKL-3"/>
    <property type="match status" value="1"/>
</dbReference>
<dbReference type="PANTHER" id="PTHR43289">
    <property type="entry name" value="MITOGEN-ACTIVATED PROTEIN KINASE KINASE KINASE 20-RELATED"/>
    <property type="match status" value="1"/>
</dbReference>
<reference evidence="12 13" key="1">
    <citation type="journal article" date="2018" name="Syst. Appl. Microbiol.">
        <title>Corynebacterium heidelbergense sp. nov., isolated from the preen glands of Egyptian geese (Alopochen aegyptiacus).</title>
        <authorList>
            <person name="Braun M.S."/>
            <person name="Wang E."/>
            <person name="Zimmermann S."/>
            <person name="Wink M."/>
        </authorList>
    </citation>
    <scope>NUCLEOTIDE SEQUENCE [LARGE SCALE GENOMIC DNA]</scope>
    <source>
        <strain evidence="12 13">DSM 104638</strain>
    </source>
</reference>
<evidence type="ECO:0000259" key="11">
    <source>
        <dbReference type="PROSITE" id="PS50011"/>
    </source>
</evidence>
<organism evidence="12 13">
    <name type="scientific">Corynebacterium heidelbergense</name>
    <dbReference type="NCBI Taxonomy" id="2055947"/>
    <lineage>
        <taxon>Bacteria</taxon>
        <taxon>Bacillati</taxon>
        <taxon>Actinomycetota</taxon>
        <taxon>Actinomycetes</taxon>
        <taxon>Mycobacteriales</taxon>
        <taxon>Corynebacteriaceae</taxon>
        <taxon>Corynebacterium</taxon>
    </lineage>
</organism>
<feature type="compositionally biased region" description="Low complexity" evidence="9">
    <location>
        <begin position="433"/>
        <end position="449"/>
    </location>
</feature>
<evidence type="ECO:0000256" key="5">
    <source>
        <dbReference type="ARBA" id="ARBA00022777"/>
    </source>
</evidence>
<dbReference type="GO" id="GO:0004674">
    <property type="term" value="F:protein serine/threonine kinase activity"/>
    <property type="evidence" value="ECO:0007669"/>
    <property type="project" value="UniProtKB-KW"/>
</dbReference>
<keyword evidence="6" id="KW-0067">ATP-binding</keyword>
<dbReference type="Proteomes" id="UP000251047">
    <property type="component" value="Unassembled WGS sequence"/>
</dbReference>
<feature type="compositionally biased region" description="Polar residues" evidence="9">
    <location>
        <begin position="179"/>
        <end position="190"/>
    </location>
</feature>
<keyword evidence="10" id="KW-0812">Transmembrane</keyword>
<dbReference type="EMBL" id="PHQP01000089">
    <property type="protein sequence ID" value="RAV33322.1"/>
    <property type="molecule type" value="Genomic_DNA"/>
</dbReference>
<evidence type="ECO:0000256" key="4">
    <source>
        <dbReference type="ARBA" id="ARBA00022741"/>
    </source>
</evidence>
<dbReference type="CDD" id="cd14014">
    <property type="entry name" value="STKc_PknB_like"/>
    <property type="match status" value="1"/>
</dbReference>
<evidence type="ECO:0000313" key="12">
    <source>
        <dbReference type="EMBL" id="RAV33322.1"/>
    </source>
</evidence>
<dbReference type="OrthoDB" id="9762169at2"/>
<dbReference type="PROSITE" id="PS50011">
    <property type="entry name" value="PROTEIN_KINASE_DOM"/>
    <property type="match status" value="1"/>
</dbReference>
<keyword evidence="10" id="KW-1133">Transmembrane helix</keyword>
<dbReference type="AlphaFoldDB" id="A0A364V9I7"/>
<dbReference type="Pfam" id="PF00069">
    <property type="entry name" value="Pkinase"/>
    <property type="match status" value="1"/>
</dbReference>
<evidence type="ECO:0000256" key="2">
    <source>
        <dbReference type="ARBA" id="ARBA00022527"/>
    </source>
</evidence>
<evidence type="ECO:0000313" key="13">
    <source>
        <dbReference type="Proteomes" id="UP000251047"/>
    </source>
</evidence>
<feature type="region of interest" description="Disordered" evidence="9">
    <location>
        <begin position="383"/>
        <end position="449"/>
    </location>
</feature>
<dbReference type="InterPro" id="IPR008271">
    <property type="entry name" value="Ser/Thr_kinase_AS"/>
</dbReference>
<evidence type="ECO:0000256" key="1">
    <source>
        <dbReference type="ARBA" id="ARBA00012513"/>
    </source>
</evidence>
<dbReference type="Gene3D" id="3.30.200.20">
    <property type="entry name" value="Phosphorylase Kinase, domain 1"/>
    <property type="match status" value="1"/>
</dbReference>
<dbReference type="InterPro" id="IPR011009">
    <property type="entry name" value="Kinase-like_dom_sf"/>
</dbReference>
<evidence type="ECO:0000256" key="8">
    <source>
        <dbReference type="ARBA" id="ARBA00048679"/>
    </source>
</evidence>
<feature type="compositionally biased region" description="Polar residues" evidence="9">
    <location>
        <begin position="397"/>
        <end position="410"/>
    </location>
</feature>
<protein>
    <recommendedName>
        <fullName evidence="1">non-specific serine/threonine protein kinase</fullName>
        <ecNumber evidence="1">2.7.11.1</ecNumber>
    </recommendedName>
</protein>
<keyword evidence="5" id="KW-0418">Kinase</keyword>
<proteinExistence type="predicted"/>
<dbReference type="EC" id="2.7.11.1" evidence="1"/>
<keyword evidence="10" id="KW-0472">Membrane</keyword>
<dbReference type="Gene3D" id="1.10.510.10">
    <property type="entry name" value="Transferase(Phosphotransferase) domain 1"/>
    <property type="match status" value="1"/>
</dbReference>
<evidence type="ECO:0000256" key="9">
    <source>
        <dbReference type="SAM" id="MobiDB-lite"/>
    </source>
</evidence>
<dbReference type="SMART" id="SM00220">
    <property type="entry name" value="S_TKc"/>
    <property type="match status" value="1"/>
</dbReference>
<dbReference type="FunFam" id="3.30.200.20:FF:000035">
    <property type="entry name" value="Serine/threonine protein kinase Stk1"/>
    <property type="match status" value="1"/>
</dbReference>
<dbReference type="PROSITE" id="PS00108">
    <property type="entry name" value="PROTEIN_KINASE_ST"/>
    <property type="match status" value="1"/>
</dbReference>
<feature type="transmembrane region" description="Helical" evidence="10">
    <location>
        <begin position="472"/>
        <end position="492"/>
    </location>
</feature>
<evidence type="ECO:0000256" key="3">
    <source>
        <dbReference type="ARBA" id="ARBA00022679"/>
    </source>
</evidence>
<feature type="region of interest" description="Disordered" evidence="9">
    <location>
        <begin position="179"/>
        <end position="212"/>
    </location>
</feature>
<dbReference type="SUPFAM" id="SSF56112">
    <property type="entry name" value="Protein kinase-like (PK-like)"/>
    <property type="match status" value="1"/>
</dbReference>
<comment type="caution">
    <text evidence="12">The sequence shown here is derived from an EMBL/GenBank/DDBJ whole genome shotgun (WGS) entry which is preliminary data.</text>
</comment>
<feature type="domain" description="Protein kinase" evidence="11">
    <location>
        <begin position="19"/>
        <end position="314"/>
    </location>
</feature>
<evidence type="ECO:0000256" key="6">
    <source>
        <dbReference type="ARBA" id="ARBA00022840"/>
    </source>
</evidence>
<keyword evidence="3" id="KW-0808">Transferase</keyword>
<dbReference type="InterPro" id="IPR000719">
    <property type="entry name" value="Prot_kinase_dom"/>
</dbReference>
<keyword evidence="2" id="KW-0723">Serine/threonine-protein kinase</keyword>
<keyword evidence="4" id="KW-0547">Nucleotide-binding</keyword>
<dbReference type="GO" id="GO:0005524">
    <property type="term" value="F:ATP binding"/>
    <property type="evidence" value="ECO:0007669"/>
    <property type="project" value="UniProtKB-KW"/>
</dbReference>
<comment type="catalytic activity">
    <reaction evidence="8">
        <text>L-seryl-[protein] + ATP = O-phospho-L-seryl-[protein] + ADP + H(+)</text>
        <dbReference type="Rhea" id="RHEA:17989"/>
        <dbReference type="Rhea" id="RHEA-COMP:9863"/>
        <dbReference type="Rhea" id="RHEA-COMP:11604"/>
        <dbReference type="ChEBI" id="CHEBI:15378"/>
        <dbReference type="ChEBI" id="CHEBI:29999"/>
        <dbReference type="ChEBI" id="CHEBI:30616"/>
        <dbReference type="ChEBI" id="CHEBI:83421"/>
        <dbReference type="ChEBI" id="CHEBI:456216"/>
        <dbReference type="EC" id="2.7.11.1"/>
    </reaction>
</comment>
<sequence length="539" mass="57760">MAEHAVKNLSPGSLLDDRYRLGRDIASGGMSTVYHAVDERLDREVAVKVMDPLLAADPTFRIRFEREARAVARLNHPSLVNVFDQGVDRSHDGELVFLVMELVPGGSLRELLKERGPMPPHAALAVMSEVLTALSVAHRTGMIHRDIKPDNVLISDEHQVKLADFGLVRAIATGVQNTGGLSRSGLTTAQRGLEDGSGGSGATEPGGSRPRETTQVIGTAAYLSPEQVRGEELNHASDVYSAGILLFELITGQTPFHGETDELTAVARLRDSVPAPSELIDGVPPAIDELVATACALRPDDRFADGGEFRRAVVRTIREENLPGFIVPAPVNSAVRRALKQADFGERLSWDDESMATRAVLLRTQQVGADHTSEQAAFDLPESVAGQGLGPDDAYGQQGNDRLGYSSQPRYASASPDPSQHYDRAVGEPPMPHAAAPAQHPAPLAAHVAPASPAIDRAAQKPLSNRSAGGRVLWFLVITGLVAAVALGGWWLTSGRYGEVPNVLGMESSLATRTIEQADFHARTQLRYDNDTPLPTSCQ</sequence>
<accession>A0A364V9I7</accession>
<comment type="catalytic activity">
    <reaction evidence="7">
        <text>L-threonyl-[protein] + ATP = O-phospho-L-threonyl-[protein] + ADP + H(+)</text>
        <dbReference type="Rhea" id="RHEA:46608"/>
        <dbReference type="Rhea" id="RHEA-COMP:11060"/>
        <dbReference type="Rhea" id="RHEA-COMP:11605"/>
        <dbReference type="ChEBI" id="CHEBI:15378"/>
        <dbReference type="ChEBI" id="CHEBI:30013"/>
        <dbReference type="ChEBI" id="CHEBI:30616"/>
        <dbReference type="ChEBI" id="CHEBI:61977"/>
        <dbReference type="ChEBI" id="CHEBI:456216"/>
        <dbReference type="EC" id="2.7.11.1"/>
    </reaction>
</comment>
<evidence type="ECO:0000256" key="10">
    <source>
        <dbReference type="SAM" id="Phobius"/>
    </source>
</evidence>
<name>A0A364V9I7_9CORY</name>
<gene>
    <name evidence="12" type="ORF">CWC39_09110</name>
</gene>